<gene>
    <name evidence="5" type="ORF">SAMN05421736_11873</name>
</gene>
<dbReference type="InterPro" id="IPR026045">
    <property type="entry name" value="Ferric-bd"/>
</dbReference>
<evidence type="ECO:0000256" key="3">
    <source>
        <dbReference type="SAM" id="MobiDB-lite"/>
    </source>
</evidence>
<dbReference type="Gene3D" id="3.40.190.10">
    <property type="entry name" value="Periplasmic binding protein-like II"/>
    <property type="match status" value="2"/>
</dbReference>
<feature type="compositionally biased region" description="Polar residues" evidence="3">
    <location>
        <begin position="22"/>
        <end position="35"/>
    </location>
</feature>
<keyword evidence="2" id="KW-0408">Iron</keyword>
<dbReference type="PIRSF" id="PIRSF002825">
    <property type="entry name" value="CfbpA"/>
    <property type="match status" value="1"/>
</dbReference>
<name>A0A1H3U4Q9_9BACI</name>
<proteinExistence type="predicted"/>
<organism evidence="5 6">
    <name type="scientific">Evansella caseinilytica</name>
    <dbReference type="NCBI Taxonomy" id="1503961"/>
    <lineage>
        <taxon>Bacteria</taxon>
        <taxon>Bacillati</taxon>
        <taxon>Bacillota</taxon>
        <taxon>Bacilli</taxon>
        <taxon>Bacillales</taxon>
        <taxon>Bacillaceae</taxon>
        <taxon>Evansella</taxon>
    </lineage>
</organism>
<dbReference type="GO" id="GO:0030975">
    <property type="term" value="F:thiamine binding"/>
    <property type="evidence" value="ECO:0007669"/>
    <property type="project" value="TreeGrafter"/>
</dbReference>
<keyword evidence="2" id="KW-0479">Metal-binding</keyword>
<dbReference type="GO" id="GO:0046872">
    <property type="term" value="F:metal ion binding"/>
    <property type="evidence" value="ECO:0007669"/>
    <property type="project" value="UniProtKB-KW"/>
</dbReference>
<dbReference type="Proteomes" id="UP000198935">
    <property type="component" value="Unassembled WGS sequence"/>
</dbReference>
<dbReference type="PANTHER" id="PTHR30006">
    <property type="entry name" value="THIAMINE-BINDING PERIPLASMIC PROTEIN-RELATED"/>
    <property type="match status" value="1"/>
</dbReference>
<evidence type="ECO:0000313" key="6">
    <source>
        <dbReference type="Proteomes" id="UP000198935"/>
    </source>
</evidence>
<dbReference type="Pfam" id="PF13343">
    <property type="entry name" value="SBP_bac_6"/>
    <property type="match status" value="1"/>
</dbReference>
<feature type="signal peptide" evidence="4">
    <location>
        <begin position="1"/>
        <end position="23"/>
    </location>
</feature>
<keyword evidence="1 4" id="KW-0732">Signal</keyword>
<protein>
    <submittedName>
        <fullName evidence="5">Iron(III) transport system substrate-binding protein</fullName>
    </submittedName>
</protein>
<feature type="chain" id="PRO_5011627603" evidence="4">
    <location>
        <begin position="24"/>
        <end position="360"/>
    </location>
</feature>
<dbReference type="GO" id="GO:0030976">
    <property type="term" value="F:thiamine pyrophosphate binding"/>
    <property type="evidence" value="ECO:0007669"/>
    <property type="project" value="TreeGrafter"/>
</dbReference>
<evidence type="ECO:0000256" key="1">
    <source>
        <dbReference type="ARBA" id="ARBA00022729"/>
    </source>
</evidence>
<evidence type="ECO:0000256" key="4">
    <source>
        <dbReference type="SAM" id="SignalP"/>
    </source>
</evidence>
<dbReference type="GO" id="GO:0030288">
    <property type="term" value="C:outer membrane-bounded periplasmic space"/>
    <property type="evidence" value="ECO:0007669"/>
    <property type="project" value="TreeGrafter"/>
</dbReference>
<dbReference type="GO" id="GO:0015888">
    <property type="term" value="P:thiamine transport"/>
    <property type="evidence" value="ECO:0007669"/>
    <property type="project" value="TreeGrafter"/>
</dbReference>
<evidence type="ECO:0000256" key="2">
    <source>
        <dbReference type="PIRSR" id="PIRSR002825-1"/>
    </source>
</evidence>
<dbReference type="PROSITE" id="PS51257">
    <property type="entry name" value="PROKAR_LIPOPROTEIN"/>
    <property type="match status" value="1"/>
</dbReference>
<dbReference type="PANTHER" id="PTHR30006:SF2">
    <property type="entry name" value="ABC TRANSPORTER SUBSTRATE-BINDING PROTEIN"/>
    <property type="match status" value="1"/>
</dbReference>
<dbReference type="CDD" id="cd13547">
    <property type="entry name" value="PBP2_Fbp_like_2"/>
    <property type="match status" value="1"/>
</dbReference>
<feature type="region of interest" description="Disordered" evidence="3">
    <location>
        <begin position="22"/>
        <end position="59"/>
    </location>
</feature>
<dbReference type="STRING" id="1503961.SAMN05421736_11873"/>
<accession>A0A1H3U4Q9</accession>
<evidence type="ECO:0000313" key="5">
    <source>
        <dbReference type="EMBL" id="SDZ57456.1"/>
    </source>
</evidence>
<dbReference type="EMBL" id="FNPI01000018">
    <property type="protein sequence ID" value="SDZ57456.1"/>
    <property type="molecule type" value="Genomic_DNA"/>
</dbReference>
<dbReference type="SUPFAM" id="SSF53850">
    <property type="entry name" value="Periplasmic binding protein-like II"/>
    <property type="match status" value="1"/>
</dbReference>
<sequence>MKQLKSVILFIVLLMTASACSNANSTTGSEQSETPGDQELNEPANKEGADNEEEGREETGKLVIYTSGSKDLAEKLIEGFEEKTGINVDMFEGTTGQILGRLEAEENNPLADVVVLASLPPAMEYKEKGLILPYESPYASQLHDGWYDEAYYYYGFSASALGLSYNTKLVDTPPADWADLLDEQYKGLLAIPDPTESGTARDFIAAYINQEGEAGWELYRDLKANGLKLGGANNPALASVISGTNSVVMAGVDYMVYSSKENGEPVDIVFPESGTTITPRPAFILESANNITSAQQYIDYILSDEGQQIVAEAYLLPARTDIEPHESRAPLSDIKELNYDWGFLEENTSSILDEFMNLVR</sequence>
<reference evidence="6" key="1">
    <citation type="submission" date="2016-10" db="EMBL/GenBank/DDBJ databases">
        <authorList>
            <person name="Varghese N."/>
            <person name="Submissions S."/>
        </authorList>
    </citation>
    <scope>NUCLEOTIDE SEQUENCE [LARGE SCALE GENOMIC DNA]</scope>
    <source>
        <strain evidence="6">SP</strain>
    </source>
</reference>
<keyword evidence="6" id="KW-1185">Reference proteome</keyword>
<feature type="binding site" evidence="2">
    <location>
        <position position="254"/>
    </location>
    <ligand>
        <name>Fe cation</name>
        <dbReference type="ChEBI" id="CHEBI:24875"/>
    </ligand>
</feature>
<dbReference type="AlphaFoldDB" id="A0A1H3U4Q9"/>